<dbReference type="Gene3D" id="1.10.10.10">
    <property type="entry name" value="Winged helix-like DNA-binding domain superfamily/Winged helix DNA-binding domain"/>
    <property type="match status" value="1"/>
</dbReference>
<name>A0ABV9MS05_9ENTE</name>
<dbReference type="InterPro" id="IPR007737">
    <property type="entry name" value="Mga_HTH"/>
</dbReference>
<accession>A0ABV9MS05</accession>
<dbReference type="Proteomes" id="UP001595969">
    <property type="component" value="Unassembled WGS sequence"/>
</dbReference>
<reference evidence="5" key="1">
    <citation type="journal article" date="2019" name="Int. J. Syst. Evol. Microbiol.">
        <title>The Global Catalogue of Microorganisms (GCM) 10K type strain sequencing project: providing services to taxonomists for standard genome sequencing and annotation.</title>
        <authorList>
            <consortium name="The Broad Institute Genomics Platform"/>
            <consortium name="The Broad Institute Genome Sequencing Center for Infectious Disease"/>
            <person name="Wu L."/>
            <person name="Ma J."/>
        </authorList>
    </citation>
    <scope>NUCLEOTIDE SEQUENCE [LARGE SCALE GENOMIC DNA]</scope>
    <source>
        <strain evidence="5">CGMCC 1.19032</strain>
    </source>
</reference>
<dbReference type="PANTHER" id="PTHR30185:SF18">
    <property type="entry name" value="TRANSCRIPTIONAL REGULATOR MTLR"/>
    <property type="match status" value="1"/>
</dbReference>
<evidence type="ECO:0000313" key="5">
    <source>
        <dbReference type="Proteomes" id="UP001595969"/>
    </source>
</evidence>
<dbReference type="PANTHER" id="PTHR30185">
    <property type="entry name" value="CRYPTIC BETA-GLUCOSIDE BGL OPERON ANTITERMINATOR"/>
    <property type="match status" value="1"/>
</dbReference>
<keyword evidence="5" id="KW-1185">Reference proteome</keyword>
<comment type="caution">
    <text evidence="4">The sequence shown here is derived from an EMBL/GenBank/DDBJ whole genome shotgun (WGS) entry which is preliminary data.</text>
</comment>
<evidence type="ECO:0000259" key="3">
    <source>
        <dbReference type="Pfam" id="PF05043"/>
    </source>
</evidence>
<dbReference type="EMBL" id="JBHSGS010000016">
    <property type="protein sequence ID" value="MFC4718772.1"/>
    <property type="molecule type" value="Genomic_DNA"/>
</dbReference>
<dbReference type="RefSeq" id="WP_204653542.1">
    <property type="nucleotide sequence ID" value="NZ_JAFBFD010000010.1"/>
</dbReference>
<keyword evidence="1" id="KW-0805">Transcription regulation</keyword>
<evidence type="ECO:0000256" key="1">
    <source>
        <dbReference type="ARBA" id="ARBA00023015"/>
    </source>
</evidence>
<evidence type="ECO:0000256" key="2">
    <source>
        <dbReference type="ARBA" id="ARBA00023163"/>
    </source>
</evidence>
<dbReference type="InterPro" id="IPR050661">
    <property type="entry name" value="BglG_antiterminators"/>
</dbReference>
<keyword evidence="2" id="KW-0804">Transcription</keyword>
<protein>
    <submittedName>
        <fullName evidence="4">Helix-turn-helix domain-containing protein</fullName>
    </submittedName>
</protein>
<dbReference type="InterPro" id="IPR036388">
    <property type="entry name" value="WH-like_DNA-bd_sf"/>
</dbReference>
<feature type="domain" description="Mga helix-turn-helix" evidence="3">
    <location>
        <begin position="88"/>
        <end position="173"/>
    </location>
</feature>
<dbReference type="Pfam" id="PF05043">
    <property type="entry name" value="Mga"/>
    <property type="match status" value="1"/>
</dbReference>
<sequence length="490" mass="58510">MNNELLKAQSLFGLDKEFLIKNQLLRILDNSTTYLTTAELTNRFFEVSQDTIQQACRALKSDIELLYSENECRLIIHQRYGIKLVREQKSLKKLLNYYIQQELSFILLRDLLLHRELISYDFLEESHVSESTLRRKIKTINRSLNKYELHITYAQKIRIVGTEVAIRSFYFSFLFLIYRQISTADFIVEPGFFESRGNKIRKYLNLSLNLKDFDVFMLVYYAHEHGVRTGIPLRLSDDQKKLFNHFEIPSKPIFLNNWSLDDWQFFLLFLSSSNLFEESFSVKYRDHFLLSEQKETQAWIDTYEPHFQALTVKEKEFVQQTIAKSLVFQSFILIEDELFRLFEMVDLDSFNQLSPYYFERFQSFWEEFRYLVPSLDCQSFQLTSLMLSVYLSPLDVRLHELTLCIYTEFSVLFKNFLQERLIMQFKMKYSLAFTNQPAEADLIISTLPLFEEELTRAMHIIIEPFCSSNDLERIDTKLQTIIQNQNSNHF</sequence>
<organism evidence="4 5">
    <name type="scientific">Enterococcus lemanii</name>
    <dbReference type="NCBI Taxonomy" id="1159752"/>
    <lineage>
        <taxon>Bacteria</taxon>
        <taxon>Bacillati</taxon>
        <taxon>Bacillota</taxon>
        <taxon>Bacilli</taxon>
        <taxon>Lactobacillales</taxon>
        <taxon>Enterococcaceae</taxon>
        <taxon>Enterococcus</taxon>
    </lineage>
</organism>
<proteinExistence type="predicted"/>
<gene>
    <name evidence="4" type="ORF">ACFO5I_03305</name>
</gene>
<evidence type="ECO:0000313" key="4">
    <source>
        <dbReference type="EMBL" id="MFC4718772.1"/>
    </source>
</evidence>